<dbReference type="EMBL" id="SRLO01000075">
    <property type="protein sequence ID" value="TNN78290.1"/>
    <property type="molecule type" value="Genomic_DNA"/>
</dbReference>
<evidence type="ECO:0000256" key="1">
    <source>
        <dbReference type="SAM" id="MobiDB-lite"/>
    </source>
</evidence>
<organism evidence="3 4">
    <name type="scientific">Liparis tanakae</name>
    <name type="common">Tanaka's snailfish</name>
    <dbReference type="NCBI Taxonomy" id="230148"/>
    <lineage>
        <taxon>Eukaryota</taxon>
        <taxon>Metazoa</taxon>
        <taxon>Chordata</taxon>
        <taxon>Craniata</taxon>
        <taxon>Vertebrata</taxon>
        <taxon>Euteleostomi</taxon>
        <taxon>Actinopterygii</taxon>
        <taxon>Neopterygii</taxon>
        <taxon>Teleostei</taxon>
        <taxon>Neoteleostei</taxon>
        <taxon>Acanthomorphata</taxon>
        <taxon>Eupercaria</taxon>
        <taxon>Perciformes</taxon>
        <taxon>Cottioidei</taxon>
        <taxon>Cottales</taxon>
        <taxon>Liparidae</taxon>
        <taxon>Liparis</taxon>
    </lineage>
</organism>
<feature type="compositionally biased region" description="Polar residues" evidence="1">
    <location>
        <begin position="63"/>
        <end position="73"/>
    </location>
</feature>
<keyword evidence="2" id="KW-0812">Transmembrane</keyword>
<accession>A0A4Z2IJV8</accession>
<keyword evidence="2" id="KW-1133">Transmembrane helix</keyword>
<gene>
    <name evidence="3" type="ORF">EYF80_011530</name>
</gene>
<dbReference type="Proteomes" id="UP000314294">
    <property type="component" value="Unassembled WGS sequence"/>
</dbReference>
<feature type="transmembrane region" description="Helical" evidence="2">
    <location>
        <begin position="20"/>
        <end position="48"/>
    </location>
</feature>
<evidence type="ECO:0000313" key="3">
    <source>
        <dbReference type="EMBL" id="TNN78290.1"/>
    </source>
</evidence>
<reference evidence="3 4" key="1">
    <citation type="submission" date="2019-03" db="EMBL/GenBank/DDBJ databases">
        <title>First draft genome of Liparis tanakae, snailfish: a comprehensive survey of snailfish specific genes.</title>
        <authorList>
            <person name="Kim W."/>
            <person name="Song I."/>
            <person name="Jeong J.-H."/>
            <person name="Kim D."/>
            <person name="Kim S."/>
            <person name="Ryu S."/>
            <person name="Song J.Y."/>
            <person name="Lee S.K."/>
        </authorList>
    </citation>
    <scope>NUCLEOTIDE SEQUENCE [LARGE SCALE GENOMIC DNA]</scope>
    <source>
        <tissue evidence="3">Muscle</tissue>
    </source>
</reference>
<name>A0A4Z2IJV8_9TELE</name>
<dbReference type="AlphaFoldDB" id="A0A4Z2IJV8"/>
<evidence type="ECO:0000256" key="2">
    <source>
        <dbReference type="SAM" id="Phobius"/>
    </source>
</evidence>
<comment type="caution">
    <text evidence="3">The sequence shown here is derived from an EMBL/GenBank/DDBJ whole genome shotgun (WGS) entry which is preliminary data.</text>
</comment>
<keyword evidence="4" id="KW-1185">Reference proteome</keyword>
<proteinExistence type="predicted"/>
<keyword evidence="2" id="KW-0472">Membrane</keyword>
<protein>
    <submittedName>
        <fullName evidence="3">Uncharacterized protein</fullName>
    </submittedName>
</protein>
<sequence>MSVRRSPVGSSSFLCRSLGYGAFHCSFTSFWTTIIIFIILIIFIIFVLPLHPMGASRVPAGCQSYQGDCQQETPRSRASEPLSL</sequence>
<feature type="region of interest" description="Disordered" evidence="1">
    <location>
        <begin position="61"/>
        <end position="84"/>
    </location>
</feature>
<evidence type="ECO:0000313" key="4">
    <source>
        <dbReference type="Proteomes" id="UP000314294"/>
    </source>
</evidence>